<dbReference type="KEGG" id="bhb:M9394_03040"/>
<reference evidence="13" key="1">
    <citation type="submission" date="2022-05" db="EMBL/GenBank/DDBJ databases">
        <title>Impact of host demography and evolutionary history on endosymbiont molecular evolution: a test in carpenter ants (Genus Camponotus) and their Blochmannia endosymbionts.</title>
        <authorList>
            <person name="Manthey J.D."/>
            <person name="Giron J.C."/>
            <person name="Hruska J.P."/>
        </authorList>
    </citation>
    <scope>NUCLEOTIDE SEQUENCE</scope>
    <source>
        <strain evidence="13">C-049</strain>
        <strain evidence="12">C-050</strain>
    </source>
</reference>
<evidence type="ECO:0000256" key="6">
    <source>
        <dbReference type="ARBA" id="ARBA00022556"/>
    </source>
</evidence>
<dbReference type="EMBL" id="CP097751">
    <property type="protein sequence ID" value="URJ27500.1"/>
    <property type="molecule type" value="Genomic_DNA"/>
</dbReference>
<dbReference type="GO" id="GO:0009245">
    <property type="term" value="P:lipid A biosynthetic process"/>
    <property type="evidence" value="ECO:0007669"/>
    <property type="project" value="UniProtKB-UniRule"/>
</dbReference>
<dbReference type="RefSeq" id="WP_250248160.1">
    <property type="nucleotide sequence ID" value="NZ_CP097750.1"/>
</dbReference>
<comment type="catalytic activity">
    <reaction evidence="10 11">
        <text>a lipid X + a UDP-2-N,3-O-bis[(3R)-3-hydroxyacyl]-alpha-D-glucosamine = a lipid A disaccharide + UDP + H(+)</text>
        <dbReference type="Rhea" id="RHEA:67828"/>
        <dbReference type="ChEBI" id="CHEBI:15378"/>
        <dbReference type="ChEBI" id="CHEBI:58223"/>
        <dbReference type="ChEBI" id="CHEBI:137748"/>
        <dbReference type="ChEBI" id="CHEBI:176338"/>
        <dbReference type="ChEBI" id="CHEBI:176343"/>
        <dbReference type="EC" id="2.4.1.182"/>
    </reaction>
</comment>
<keyword evidence="7 11" id="KW-0328">Glycosyltransferase</keyword>
<evidence type="ECO:0000256" key="3">
    <source>
        <dbReference type="ARBA" id="ARBA00012687"/>
    </source>
</evidence>
<dbReference type="PANTHER" id="PTHR30372">
    <property type="entry name" value="LIPID-A-DISACCHARIDE SYNTHASE"/>
    <property type="match status" value="1"/>
</dbReference>
<accession>A0AAE9I745</accession>
<evidence type="ECO:0000256" key="1">
    <source>
        <dbReference type="ARBA" id="ARBA00002056"/>
    </source>
</evidence>
<evidence type="ECO:0000256" key="9">
    <source>
        <dbReference type="ARBA" id="ARBA00023098"/>
    </source>
</evidence>
<evidence type="ECO:0000256" key="8">
    <source>
        <dbReference type="ARBA" id="ARBA00022679"/>
    </source>
</evidence>
<gene>
    <name evidence="11 13" type="primary">lpxB</name>
    <name evidence="13" type="ORF">M9394_03040</name>
    <name evidence="12" type="ORF">M9404_01090</name>
</gene>
<dbReference type="HAMAP" id="MF_00392">
    <property type="entry name" value="LpxB"/>
    <property type="match status" value="1"/>
</dbReference>
<keyword evidence="5 11" id="KW-0444">Lipid biosynthesis</keyword>
<evidence type="ECO:0000313" key="13">
    <source>
        <dbReference type="EMBL" id="URJ27500.1"/>
    </source>
</evidence>
<evidence type="ECO:0000256" key="11">
    <source>
        <dbReference type="HAMAP-Rule" id="MF_00392"/>
    </source>
</evidence>
<evidence type="ECO:0000256" key="5">
    <source>
        <dbReference type="ARBA" id="ARBA00022516"/>
    </source>
</evidence>
<evidence type="ECO:0000313" key="12">
    <source>
        <dbReference type="EMBL" id="URJ24698.1"/>
    </source>
</evidence>
<dbReference type="EMBL" id="CP097750">
    <property type="protein sequence ID" value="URJ24698.1"/>
    <property type="molecule type" value="Genomic_DNA"/>
</dbReference>
<comment type="function">
    <text evidence="1 11">Condensation of UDP-2,3-diacylglucosamine and 2,3-diacylglucosamine-1-phosphate to form lipid A disaccharide, a precursor of lipid A, a phosphorylated glycolipid that anchors the lipopolysaccharide to the outer membrane of the cell.</text>
</comment>
<comment type="catalytic activity">
    <reaction evidence="11">
        <text>2-N,3-O-bis[(3R)-3-hydroxytetradecanoyl]-alpha-D-glucosaminyl 1-phosphate + UDP-2-N,3-O-bis[(3R)-3-hydroxytetradecanoyl]-alpha-D-glucosamine = lipid A disaccharide (E. coli) + UDP + H(+)</text>
        <dbReference type="Rhea" id="RHEA:22668"/>
        <dbReference type="ChEBI" id="CHEBI:15378"/>
        <dbReference type="ChEBI" id="CHEBI:57957"/>
        <dbReference type="ChEBI" id="CHEBI:58223"/>
        <dbReference type="ChEBI" id="CHEBI:58466"/>
        <dbReference type="ChEBI" id="CHEBI:78847"/>
    </reaction>
</comment>
<evidence type="ECO:0000256" key="4">
    <source>
        <dbReference type="ARBA" id="ARBA00020902"/>
    </source>
</evidence>
<evidence type="ECO:0000256" key="2">
    <source>
        <dbReference type="ARBA" id="ARBA00007868"/>
    </source>
</evidence>
<sequence>MRNRTIIIGIVAGEASGDILGAGLIRALKKYLKKVCFFGIGGPCMQSEDMKSWYNIEELSVMGFAEIIMKLPRLLYIRRNLVRKFINLKPDVFIGIDSPDFNISLENCLKKRGIRTIHYVSPSVWAWRKKRIFTLKKATDNILVILPFEKKIYDHFNIPCQFIGHSLADQIPLNPNKVSARQKLGIPHDVYCLAVLPGSRIREIKMLAHDFLVCAKLLKNNFPDLEILVPLTNQTSIKKFISVASTSVKYRILSNQSAWEIMMAADVSLVAAGTATLECMLVKCPMVVAYRMHPLTFMLAKHFINIPWISLPNLLAGHELVKEFIQNNCRPENLAQTLINLLNDDNNQHIVLKKKFRQLHYSIRCKADEKAAHAVLRLIK</sequence>
<keyword evidence="9 11" id="KW-0443">Lipid metabolism</keyword>
<dbReference type="SUPFAM" id="SSF53756">
    <property type="entry name" value="UDP-Glycosyltransferase/glycogen phosphorylase"/>
    <property type="match status" value="1"/>
</dbReference>
<dbReference type="PANTHER" id="PTHR30372:SF4">
    <property type="entry name" value="LIPID-A-DISACCHARIDE SYNTHASE, MITOCHONDRIAL-RELATED"/>
    <property type="match status" value="1"/>
</dbReference>
<dbReference type="NCBIfam" id="TIGR00215">
    <property type="entry name" value="lpxB"/>
    <property type="match status" value="1"/>
</dbReference>
<evidence type="ECO:0000256" key="10">
    <source>
        <dbReference type="ARBA" id="ARBA00048975"/>
    </source>
</evidence>
<dbReference type="GO" id="GO:0016020">
    <property type="term" value="C:membrane"/>
    <property type="evidence" value="ECO:0007669"/>
    <property type="project" value="GOC"/>
</dbReference>
<dbReference type="Proteomes" id="UP001056483">
    <property type="component" value="Chromosome"/>
</dbReference>
<protein>
    <recommendedName>
        <fullName evidence="4 11">Lipid-A-disaccharide synthase</fullName>
        <ecNumber evidence="3 11">2.4.1.182</ecNumber>
    </recommendedName>
</protein>
<dbReference type="AlphaFoldDB" id="A0AAE9I745"/>
<dbReference type="GO" id="GO:0008915">
    <property type="term" value="F:lipid-A-disaccharide synthase activity"/>
    <property type="evidence" value="ECO:0007669"/>
    <property type="project" value="UniProtKB-UniRule"/>
</dbReference>
<proteinExistence type="inferred from homology"/>
<organism evidence="13 14">
    <name type="scientific">Candidatus Blochmanniella camponoti</name>
    <dbReference type="NCBI Taxonomy" id="108080"/>
    <lineage>
        <taxon>Bacteria</taxon>
        <taxon>Pseudomonadati</taxon>
        <taxon>Pseudomonadota</taxon>
        <taxon>Gammaproteobacteria</taxon>
        <taxon>Enterobacterales</taxon>
        <taxon>Enterobacteriaceae</taxon>
        <taxon>ant endosymbionts</taxon>
        <taxon>Candidatus Blochmanniella</taxon>
    </lineage>
</organism>
<dbReference type="Pfam" id="PF02684">
    <property type="entry name" value="LpxB"/>
    <property type="match status" value="1"/>
</dbReference>
<keyword evidence="6 11" id="KW-0441">Lipid A biosynthesis</keyword>
<comment type="pathway">
    <text evidence="11">Glycolipid biosynthesis; lipid IV(A) biosynthesis; lipid IV(A) from (3R)-3-hydroxytetradecanoyl-[acyl-carrier-protein] and UDP-N-acetyl-alpha-D-glucosamine: step 5/6.</text>
</comment>
<dbReference type="GO" id="GO:0005543">
    <property type="term" value="F:phospholipid binding"/>
    <property type="evidence" value="ECO:0007669"/>
    <property type="project" value="TreeGrafter"/>
</dbReference>
<keyword evidence="15" id="KW-1185">Reference proteome</keyword>
<dbReference type="Proteomes" id="UP001056323">
    <property type="component" value="Chromosome"/>
</dbReference>
<name>A0AAE9I745_9ENTR</name>
<evidence type="ECO:0000313" key="15">
    <source>
        <dbReference type="Proteomes" id="UP001056483"/>
    </source>
</evidence>
<evidence type="ECO:0000313" key="14">
    <source>
        <dbReference type="Proteomes" id="UP001056323"/>
    </source>
</evidence>
<evidence type="ECO:0000256" key="7">
    <source>
        <dbReference type="ARBA" id="ARBA00022676"/>
    </source>
</evidence>
<dbReference type="InterPro" id="IPR003835">
    <property type="entry name" value="Glyco_trans_19"/>
</dbReference>
<dbReference type="EC" id="2.4.1.182" evidence="3 11"/>
<keyword evidence="8 11" id="KW-0808">Transferase</keyword>
<comment type="similarity">
    <text evidence="2 11">Belongs to the LpxB family.</text>
</comment>